<evidence type="ECO:0000313" key="11">
    <source>
        <dbReference type="Proteomes" id="UP001482231"/>
    </source>
</evidence>
<evidence type="ECO:0000256" key="2">
    <source>
        <dbReference type="ARBA" id="ARBA00014213"/>
    </source>
</evidence>
<feature type="transmembrane region" description="Helical" evidence="9">
    <location>
        <begin position="12"/>
        <end position="35"/>
    </location>
</feature>
<feature type="transmembrane region" description="Helical" evidence="9">
    <location>
        <begin position="47"/>
        <end position="76"/>
    </location>
</feature>
<protein>
    <recommendedName>
        <fullName evidence="2">Lipopolysaccharide export system permease protein LptF</fullName>
    </recommendedName>
</protein>
<dbReference type="InterPro" id="IPR030922">
    <property type="entry name" value="LptF"/>
</dbReference>
<dbReference type="NCBIfam" id="TIGR04407">
    <property type="entry name" value="LptF_YjgP"/>
    <property type="match status" value="1"/>
</dbReference>
<comment type="caution">
    <text evidence="10">The sequence shown here is derived from an EMBL/GenBank/DDBJ whole genome shotgun (WGS) entry which is preliminary data.</text>
</comment>
<feature type="transmembrane region" description="Helical" evidence="9">
    <location>
        <begin position="97"/>
        <end position="120"/>
    </location>
</feature>
<feature type="transmembrane region" description="Helical" evidence="9">
    <location>
        <begin position="265"/>
        <end position="283"/>
    </location>
</feature>
<evidence type="ECO:0000256" key="4">
    <source>
        <dbReference type="ARBA" id="ARBA00022475"/>
    </source>
</evidence>
<evidence type="ECO:0000256" key="6">
    <source>
        <dbReference type="ARBA" id="ARBA00022692"/>
    </source>
</evidence>
<evidence type="ECO:0000256" key="5">
    <source>
        <dbReference type="ARBA" id="ARBA00022519"/>
    </source>
</evidence>
<evidence type="ECO:0000256" key="9">
    <source>
        <dbReference type="SAM" id="Phobius"/>
    </source>
</evidence>
<organism evidence="10 11">
    <name type="scientific">Thiobacter aerophilum</name>
    <dbReference type="NCBI Taxonomy" id="3121275"/>
    <lineage>
        <taxon>Bacteria</taxon>
        <taxon>Pseudomonadati</taxon>
        <taxon>Pseudomonadota</taxon>
        <taxon>Betaproteobacteria</taxon>
        <taxon>Burkholderiales</taxon>
        <taxon>Thiobacteraceae</taxon>
        <taxon>Thiobacter</taxon>
    </lineage>
</organism>
<sequence length="360" mass="39884">MLYRRAFVNELLTNALAVFAVLVGIFVTTLWIRFLGRAASGVMPPEAVLVILGFSIVNYLPVLLSVTLFVAALLTLTRMARDHELVVWQSVGLGATAWIKPLLMVTLPVTLVIAAISLGLGPWAVQKSAEYRSQVESREEVSTIAPGLFRESKAADRVYFVESLGLAGDTVRNVFVRSEQHGRLGIIVAGEGRQWVAPNGDRFLIMENGRRYEGVAGRLDYRILQFQRYLLRVEPFEARMVEPSIKAIPSWVLLLNPTPEGQGELQWRAALPITAVLLALLAIPMSYVNPRSGRSFHLVAAVFAYMIYSNLLSVAQAWVAQGKLSPWVGLWSVHLVMALVVSFLFYRCLSVVPLLAGRRP</sequence>
<dbReference type="Pfam" id="PF03739">
    <property type="entry name" value="LptF_LptG"/>
    <property type="match status" value="1"/>
</dbReference>
<dbReference type="PANTHER" id="PTHR33529:SF7">
    <property type="entry name" value="LIPOPOLYSACCHARIDE EXPORT SYSTEM PERMEASE PROTEIN LPTF"/>
    <property type="match status" value="1"/>
</dbReference>
<keyword evidence="5" id="KW-0997">Cell inner membrane</keyword>
<feature type="transmembrane region" description="Helical" evidence="9">
    <location>
        <begin position="331"/>
        <end position="356"/>
    </location>
</feature>
<proteinExistence type="predicted"/>
<keyword evidence="4" id="KW-1003">Cell membrane</keyword>
<accession>A0ABV0EKW8</accession>
<evidence type="ECO:0000256" key="3">
    <source>
        <dbReference type="ARBA" id="ARBA00022448"/>
    </source>
</evidence>
<gene>
    <name evidence="10" type="primary">lptF</name>
    <name evidence="10" type="ORF">V6E02_12640</name>
</gene>
<evidence type="ECO:0000256" key="8">
    <source>
        <dbReference type="ARBA" id="ARBA00023136"/>
    </source>
</evidence>
<dbReference type="RefSeq" id="WP_347309164.1">
    <property type="nucleotide sequence ID" value="NZ_JBAJEX010000018.1"/>
</dbReference>
<reference evidence="10 11" key="1">
    <citation type="submission" date="2024-02" db="EMBL/GenBank/DDBJ databases">
        <title>New thermophilic sulfur-oxidizing bacteria from a hot springs of the Uzon caldera (Kamchatka, Russia).</title>
        <authorList>
            <person name="Dukat A.M."/>
            <person name="Elcheninov A.G."/>
            <person name="Frolov E.N."/>
        </authorList>
    </citation>
    <scope>NUCLEOTIDE SEQUENCE [LARGE SCALE GENOMIC DNA]</scope>
    <source>
        <strain evidence="10 11">AK1</strain>
    </source>
</reference>
<dbReference type="Proteomes" id="UP001482231">
    <property type="component" value="Unassembled WGS sequence"/>
</dbReference>
<keyword evidence="6 9" id="KW-0812">Transmembrane</keyword>
<keyword evidence="11" id="KW-1185">Reference proteome</keyword>
<dbReference type="EMBL" id="JBAJEX010000018">
    <property type="protein sequence ID" value="MEO1768052.1"/>
    <property type="molecule type" value="Genomic_DNA"/>
</dbReference>
<evidence type="ECO:0000256" key="1">
    <source>
        <dbReference type="ARBA" id="ARBA00004429"/>
    </source>
</evidence>
<comment type="subcellular location">
    <subcellularLocation>
        <location evidence="1">Cell inner membrane</location>
        <topology evidence="1">Multi-pass membrane protein</topology>
    </subcellularLocation>
</comment>
<name>A0ABV0EKW8_9BURK</name>
<keyword evidence="8 9" id="KW-0472">Membrane</keyword>
<evidence type="ECO:0000313" key="10">
    <source>
        <dbReference type="EMBL" id="MEO1768052.1"/>
    </source>
</evidence>
<dbReference type="PANTHER" id="PTHR33529">
    <property type="entry name" value="SLR0882 PROTEIN-RELATED"/>
    <property type="match status" value="1"/>
</dbReference>
<keyword evidence="7 9" id="KW-1133">Transmembrane helix</keyword>
<keyword evidence="3" id="KW-0813">Transport</keyword>
<evidence type="ECO:0000256" key="7">
    <source>
        <dbReference type="ARBA" id="ARBA00022989"/>
    </source>
</evidence>
<feature type="transmembrane region" description="Helical" evidence="9">
    <location>
        <begin position="295"/>
        <end position="319"/>
    </location>
</feature>
<dbReference type="InterPro" id="IPR005495">
    <property type="entry name" value="LptG/LptF_permease"/>
</dbReference>